<keyword evidence="2" id="KW-0677">Repeat</keyword>
<dbReference type="GO" id="GO:0006637">
    <property type="term" value="P:acyl-CoA metabolic process"/>
    <property type="evidence" value="ECO:0007669"/>
    <property type="project" value="TreeGrafter"/>
</dbReference>
<keyword evidence="8" id="KW-1185">Reference proteome</keyword>
<dbReference type="Proteomes" id="UP000249464">
    <property type="component" value="Unassembled WGS sequence"/>
</dbReference>
<sequence length="510" mass="56666">MLGRRQIAHFARTSTSKATTVSSLHRALTLLSRASSTSSSSSSISPSPLSSEVNSFNPKQEGGSVSRIARLLEWSDHLARTNKSQGNASVPHRLRGASSSRNRGPDDKVGRSPRPRVAPFVRLTLSKYPAMLQLKRIPPDQLKPLPTTRRVQDSYVQLDLKFSEDPVLRESYLGGLSKQPRMSRLMEDFDSVAGAAAYRYVLPDGVTVSEAESYGLYLVTAAVDRMDVLKPLTQLHDGSVPDLRLSGHVSYASESSLEVFVRLSTIPQKPEEESATILIGRFAMACRKYSGGKQPIAQLVVVGEQEEELVKMGKDMRENKKRRKAMSLETTPPSAAEAKMLHDLFVGKQEIFARNASCPDDVVFMADTALKSATLNHPTEANVHNKIFGGYLMRLAYETAFATACLFSRSTVHFIALDEIRFALPVEIGTHKSFHVSVEAATTDFFTGERRVTNTFHFTFASDRPLARHVLPKTYLDAISWLDAQRRREEGIAVRKAYDSEEVYRTGRLE</sequence>
<reference evidence="7 8" key="1">
    <citation type="submission" date="2016-11" db="EMBL/GenBank/DDBJ databases">
        <authorList>
            <person name="Jaros S."/>
            <person name="Januszkiewicz K."/>
            <person name="Wedrychowicz H."/>
        </authorList>
    </citation>
    <scope>NUCLEOTIDE SEQUENCE [LARGE SCALE GENOMIC DNA]</scope>
</reference>
<keyword evidence="3" id="KW-0378">Hydrolase</keyword>
<proteinExistence type="inferred from homology"/>
<feature type="region of interest" description="Disordered" evidence="5">
    <location>
        <begin position="82"/>
        <end position="116"/>
    </location>
</feature>
<comment type="similarity">
    <text evidence="1">Belongs to the acyl coenzyme A hydrolase family.</text>
</comment>
<evidence type="ECO:0000256" key="2">
    <source>
        <dbReference type="ARBA" id="ARBA00022737"/>
    </source>
</evidence>
<dbReference type="STRING" id="796604.A0A2X0MCX0"/>
<evidence type="ECO:0000256" key="5">
    <source>
        <dbReference type="SAM" id="MobiDB-lite"/>
    </source>
</evidence>
<protein>
    <submittedName>
        <fullName evidence="7">BQ5605_C004g02777 protein</fullName>
    </submittedName>
</protein>
<dbReference type="InterPro" id="IPR033120">
    <property type="entry name" value="HOTDOG_ACOT"/>
</dbReference>
<feature type="region of interest" description="Disordered" evidence="5">
    <location>
        <begin position="35"/>
        <end position="62"/>
    </location>
</feature>
<dbReference type="PANTHER" id="PTHR12655">
    <property type="entry name" value="ACYL-COA THIOESTERASE"/>
    <property type="match status" value="1"/>
</dbReference>
<evidence type="ECO:0000313" key="7">
    <source>
        <dbReference type="EMBL" id="SGY67461.1"/>
    </source>
</evidence>
<dbReference type="InterPro" id="IPR029069">
    <property type="entry name" value="HotDog_dom_sf"/>
</dbReference>
<evidence type="ECO:0000256" key="1">
    <source>
        <dbReference type="ARBA" id="ARBA00010458"/>
    </source>
</evidence>
<evidence type="ECO:0000313" key="8">
    <source>
        <dbReference type="Proteomes" id="UP000249464"/>
    </source>
</evidence>
<keyword evidence="4" id="KW-0809">Transit peptide</keyword>
<dbReference type="Gene3D" id="3.10.129.10">
    <property type="entry name" value="Hotdog Thioesterase"/>
    <property type="match status" value="2"/>
</dbReference>
<feature type="domain" description="HotDog ACOT-type" evidence="6">
    <location>
        <begin position="152"/>
        <end position="290"/>
    </location>
</feature>
<feature type="compositionally biased region" description="Low complexity" evidence="5">
    <location>
        <begin position="35"/>
        <end position="51"/>
    </location>
</feature>
<dbReference type="PANTHER" id="PTHR12655:SF0">
    <property type="entry name" value="ACYL-COENZYME A THIOESTERASE 9, MITOCHONDRIAL"/>
    <property type="match status" value="1"/>
</dbReference>
<dbReference type="EMBL" id="FQNC01000046">
    <property type="protein sequence ID" value="SGY67461.1"/>
    <property type="molecule type" value="Genomic_DNA"/>
</dbReference>
<feature type="domain" description="HotDog ACOT-type" evidence="6">
    <location>
        <begin position="366"/>
        <end position="488"/>
    </location>
</feature>
<dbReference type="GO" id="GO:0005739">
    <property type="term" value="C:mitochondrion"/>
    <property type="evidence" value="ECO:0007669"/>
    <property type="project" value="TreeGrafter"/>
</dbReference>
<dbReference type="CDD" id="cd03442">
    <property type="entry name" value="BFIT_BACH"/>
    <property type="match status" value="1"/>
</dbReference>
<evidence type="ECO:0000256" key="3">
    <source>
        <dbReference type="ARBA" id="ARBA00022801"/>
    </source>
</evidence>
<name>A0A2X0MCX0_9BASI</name>
<dbReference type="GO" id="GO:0047617">
    <property type="term" value="F:fatty acyl-CoA hydrolase activity"/>
    <property type="evidence" value="ECO:0007669"/>
    <property type="project" value="TreeGrafter"/>
</dbReference>
<gene>
    <name evidence="7" type="primary">BQ5605_C004g02777</name>
    <name evidence="7" type="ORF">BQ5605_C004G02777</name>
</gene>
<evidence type="ECO:0000256" key="4">
    <source>
        <dbReference type="ARBA" id="ARBA00022946"/>
    </source>
</evidence>
<organism evidence="7 8">
    <name type="scientific">Microbotryum silenes-dioicae</name>
    <dbReference type="NCBI Taxonomy" id="796604"/>
    <lineage>
        <taxon>Eukaryota</taxon>
        <taxon>Fungi</taxon>
        <taxon>Dikarya</taxon>
        <taxon>Basidiomycota</taxon>
        <taxon>Pucciniomycotina</taxon>
        <taxon>Microbotryomycetes</taxon>
        <taxon>Microbotryales</taxon>
        <taxon>Microbotryaceae</taxon>
        <taxon>Microbotryum</taxon>
    </lineage>
</organism>
<evidence type="ECO:0000259" key="6">
    <source>
        <dbReference type="PROSITE" id="PS51770"/>
    </source>
</evidence>
<dbReference type="SUPFAM" id="SSF54637">
    <property type="entry name" value="Thioesterase/thiol ester dehydrase-isomerase"/>
    <property type="match status" value="2"/>
</dbReference>
<accession>A0A2X0MCX0</accession>
<dbReference type="PROSITE" id="PS51770">
    <property type="entry name" value="HOTDOG_ACOT"/>
    <property type="match status" value="2"/>
</dbReference>
<dbReference type="AlphaFoldDB" id="A0A2X0MCX0"/>